<proteinExistence type="predicted"/>
<sequence length="66" mass="7506">MIHLYLELDCVSLPDSVINQAVNKLFQRHDLLRMRINPQGLAMISQLPLAVTNGYIYLMKPVLPSV</sequence>
<evidence type="ECO:0008006" key="3">
    <source>
        <dbReference type="Google" id="ProtNLM"/>
    </source>
</evidence>
<evidence type="ECO:0000313" key="1">
    <source>
        <dbReference type="EMBL" id="CDH19212.1"/>
    </source>
</evidence>
<name>A0A077PF29_XENBV</name>
<dbReference type="AlphaFoldDB" id="A0A077PF29"/>
<comment type="caution">
    <text evidence="1">The sequence shown here is derived from an EMBL/GenBank/DDBJ whole genome shotgun (WGS) entry which is preliminary data.</text>
</comment>
<dbReference type="HOGENOM" id="CLU_2830313_0_0_6"/>
<dbReference type="EMBL" id="CBSY010000106">
    <property type="protein sequence ID" value="CDH19212.1"/>
    <property type="molecule type" value="Genomic_DNA"/>
</dbReference>
<protein>
    <recommendedName>
        <fullName evidence="3">Condensation domain-containing protein</fullName>
    </recommendedName>
</protein>
<reference evidence="1" key="1">
    <citation type="submission" date="2013-07" db="EMBL/GenBank/DDBJ databases">
        <title>Sub-species coevolution in mutualistic symbiosis.</title>
        <authorList>
            <person name="Murfin K."/>
            <person name="Klassen J."/>
            <person name="Lee M."/>
            <person name="Forst S."/>
            <person name="Stock P."/>
            <person name="Goodrich-Blair H."/>
        </authorList>
    </citation>
    <scope>NUCLEOTIDE SEQUENCE [LARGE SCALE GENOMIC DNA]</scope>
    <source>
        <strain evidence="1">Kraussei Quebec</strain>
    </source>
</reference>
<dbReference type="RefSeq" id="WP_038247244.1">
    <property type="nucleotide sequence ID" value="NZ_CAWLZI010000181.1"/>
</dbReference>
<accession>A0A077PF29</accession>
<organism evidence="1 2">
    <name type="scientific">Xenorhabdus bovienii str. kraussei Quebec</name>
    <dbReference type="NCBI Taxonomy" id="1398203"/>
    <lineage>
        <taxon>Bacteria</taxon>
        <taxon>Pseudomonadati</taxon>
        <taxon>Pseudomonadota</taxon>
        <taxon>Gammaproteobacteria</taxon>
        <taxon>Enterobacterales</taxon>
        <taxon>Morganellaceae</taxon>
        <taxon>Xenorhabdus</taxon>
    </lineage>
</organism>
<keyword evidence="2" id="KW-1185">Reference proteome</keyword>
<gene>
    <name evidence="1" type="ORF">XBKQ1_1940006</name>
</gene>
<evidence type="ECO:0000313" key="2">
    <source>
        <dbReference type="Proteomes" id="UP000028500"/>
    </source>
</evidence>
<dbReference type="Proteomes" id="UP000028500">
    <property type="component" value="Unassembled WGS sequence"/>
</dbReference>